<proteinExistence type="predicted"/>
<sequence length="304" mass="35765">MNDNIAFIKNIKDFLDKLYTMLAPQLKNYNRYRDLRASKQFRADDRRKLNFVDLFQEYCNHVANITLSSFDQSASVIKKEVFKMVDSNKSILKHILPDKNIKEIMTDLLNKTHGVKTYQRCHKIPAMRRFSRKMDRIYTQRDLKKLHKYLKKFYEAIESTSKSDAAKIVKEFIRFAIVDKYDELIETDKNFFVKEANILLGNITQEKNKELIEKRHIQHHAKNTQIPKNNLSTNSNAQRNFGEAINTTSKPKLKSTNDNMETRKSIARTEKRVGVMRSRNDRERTGNNEIVVDNIELVVQSLKS</sequence>
<name>A0A922MD25_SPOEX</name>
<comment type="caution">
    <text evidence="1">The sequence shown here is derived from an EMBL/GenBank/DDBJ whole genome shotgun (WGS) entry which is preliminary data.</text>
</comment>
<organism evidence="1 2">
    <name type="scientific">Spodoptera exigua</name>
    <name type="common">Beet armyworm</name>
    <name type="synonym">Noctua fulgens</name>
    <dbReference type="NCBI Taxonomy" id="7107"/>
    <lineage>
        <taxon>Eukaryota</taxon>
        <taxon>Metazoa</taxon>
        <taxon>Ecdysozoa</taxon>
        <taxon>Arthropoda</taxon>
        <taxon>Hexapoda</taxon>
        <taxon>Insecta</taxon>
        <taxon>Pterygota</taxon>
        <taxon>Neoptera</taxon>
        <taxon>Endopterygota</taxon>
        <taxon>Lepidoptera</taxon>
        <taxon>Glossata</taxon>
        <taxon>Ditrysia</taxon>
        <taxon>Noctuoidea</taxon>
        <taxon>Noctuidae</taxon>
        <taxon>Amphipyrinae</taxon>
        <taxon>Spodoptera</taxon>
    </lineage>
</organism>
<reference evidence="1" key="1">
    <citation type="journal article" date="2021" name="G3 (Bethesda)">
        <title>Genome and transcriptome analysis of the beet armyworm Spodoptera exigua reveals targets for pest control. .</title>
        <authorList>
            <person name="Simon S."/>
            <person name="Breeschoten T."/>
            <person name="Jansen H.J."/>
            <person name="Dirks R.P."/>
            <person name="Schranz M.E."/>
            <person name="Ros V.I.D."/>
        </authorList>
    </citation>
    <scope>NUCLEOTIDE SEQUENCE</scope>
    <source>
        <strain evidence="1">TB_SE_WUR_2020</strain>
    </source>
</reference>
<accession>A0A922MD25</accession>
<gene>
    <name evidence="1" type="ORF">HF086_011578</name>
</gene>
<protein>
    <submittedName>
        <fullName evidence="1">Uncharacterized protein</fullName>
    </submittedName>
</protein>
<dbReference type="EMBL" id="JACEFF010000620">
    <property type="protein sequence ID" value="KAH9634318.1"/>
    <property type="molecule type" value="Genomic_DNA"/>
</dbReference>
<dbReference type="AlphaFoldDB" id="A0A922MD25"/>
<dbReference type="Proteomes" id="UP000814243">
    <property type="component" value="Unassembled WGS sequence"/>
</dbReference>
<evidence type="ECO:0000313" key="1">
    <source>
        <dbReference type="EMBL" id="KAH9634318.1"/>
    </source>
</evidence>
<evidence type="ECO:0000313" key="2">
    <source>
        <dbReference type="Proteomes" id="UP000814243"/>
    </source>
</evidence>